<gene>
    <name evidence="6" type="ORF">KFE25_003459</name>
</gene>
<reference evidence="6" key="1">
    <citation type="submission" date="2021-05" db="EMBL/GenBank/DDBJ databases">
        <title>The genome of the haptophyte Pavlova lutheri (Diacronema luteri, Pavlovales) - a model for lipid biosynthesis in eukaryotic algae.</title>
        <authorList>
            <person name="Hulatt C.J."/>
            <person name="Posewitz M.C."/>
        </authorList>
    </citation>
    <scope>NUCLEOTIDE SEQUENCE</scope>
    <source>
        <strain evidence="6">NIVA-4/92</strain>
    </source>
</reference>
<keyword evidence="4" id="KW-0732">Signal</keyword>
<feature type="chain" id="PRO_5035287646" description="PROP1-like PPR domain-containing protein" evidence="4">
    <location>
        <begin position="23"/>
        <end position="865"/>
    </location>
</feature>
<feature type="repeat" description="PPR" evidence="2">
    <location>
        <begin position="441"/>
        <end position="475"/>
    </location>
</feature>
<dbReference type="Pfam" id="PF13812">
    <property type="entry name" value="PPR_3"/>
    <property type="match status" value="1"/>
</dbReference>
<dbReference type="EMBL" id="JAGTXO010000013">
    <property type="protein sequence ID" value="KAG8464396.1"/>
    <property type="molecule type" value="Genomic_DNA"/>
</dbReference>
<evidence type="ECO:0000313" key="7">
    <source>
        <dbReference type="Proteomes" id="UP000751190"/>
    </source>
</evidence>
<dbReference type="Pfam" id="PF01535">
    <property type="entry name" value="PPR"/>
    <property type="match status" value="3"/>
</dbReference>
<evidence type="ECO:0000259" key="5">
    <source>
        <dbReference type="Pfam" id="PF17177"/>
    </source>
</evidence>
<evidence type="ECO:0000313" key="6">
    <source>
        <dbReference type="EMBL" id="KAG8464396.1"/>
    </source>
</evidence>
<feature type="repeat" description="PPR" evidence="2">
    <location>
        <begin position="712"/>
        <end position="747"/>
    </location>
</feature>
<dbReference type="NCBIfam" id="TIGR00756">
    <property type="entry name" value="PPR"/>
    <property type="match status" value="2"/>
</dbReference>
<feature type="region of interest" description="Disordered" evidence="3">
    <location>
        <begin position="323"/>
        <end position="369"/>
    </location>
</feature>
<dbReference type="PANTHER" id="PTHR47938:SF35">
    <property type="entry name" value="PENTATRICOPEPTIDE REPEAT-CONTAINING PROTEIN 4, MITOCHONDRIAL-RELATED"/>
    <property type="match status" value="1"/>
</dbReference>
<dbReference type="InterPro" id="IPR033443">
    <property type="entry name" value="PROP1-like_PPR_dom"/>
</dbReference>
<dbReference type="Gene3D" id="1.25.40.10">
    <property type="entry name" value="Tetratricopeptide repeat domain"/>
    <property type="match status" value="4"/>
</dbReference>
<feature type="repeat" description="PPR" evidence="2">
    <location>
        <begin position="186"/>
        <end position="220"/>
    </location>
</feature>
<sequence length="865" mass="88778">MGVSSTRTIGALVALIGALASASVPPRVLHSHSRVPVSIALPPQHARSASARAAALPPRTPLGSPLEYRDELEESMRRGEWRLGLALYEQCEQLYGACMSSVTHAALVTVAVNGLLRAGRVQIAASLLLATLLRAAREGAGGGGLATALELGHTHALLDACASTPGHMREAQAIVRALLAANATVDAKTYCILIKGFGRNGDARGVSTTLRAMRAAGVPPDLVTCNAALDAYARSRAPDEARALLRSMEEAPSDAALASCGAAVGARQPRLPAPNARSFNAVLKALAIAGQVDDARALAERMGGSLPVVRTASASLAAPAPIALPTQPANGAPPVKTSMPTRASRPQPHAADAADGALHPARAPPAGAAGAAAASRATAAAAAAAAGAPFNQVSLNTLIAAYARAGEIDTALALLDGGGADGYIASGAGADARGGTRVRAGAHAYTSILVALTRARRLADALLLFEHMAARGVRATAVSYNCLIAACARAGDDGRATKLLNAMRAQGGELAPDAQTYNALIAGLCRSAHMRPDALERVLALVREMEAAAISPNARTYNALLGALARRGDGRGAAAIAARMEEAGVPFTVHTYTVLLAAHGGAGDLPAVQDAWTRLLASGLTVDGTAWREFLRACLLADERGAGGVGGAGGAGQRGGDAPSPTAERLAAGAAGGRTAAAGSQPRVPLGAQMALDALDEMRRGAGECAPPISPDVVTYAILVHGLARTRAGAVRAWGLYGRMRAEGVQLDEPCARSLMLACKRFVGVEAAAQLLVDLQRDGWSERALAPLERELHAIEKVARYTIDERWKDGEAAREAARASAMHSGGRGGERLQMGSGMRGAAPRQRDALFERHGWNEFENGFRVL</sequence>
<evidence type="ECO:0000256" key="3">
    <source>
        <dbReference type="SAM" id="MobiDB-lite"/>
    </source>
</evidence>
<feature type="domain" description="PROP1-like PPR" evidence="5">
    <location>
        <begin position="480"/>
        <end position="635"/>
    </location>
</feature>
<dbReference type="OrthoDB" id="44725at2759"/>
<feature type="compositionally biased region" description="Low complexity" evidence="3">
    <location>
        <begin position="346"/>
        <end position="369"/>
    </location>
</feature>
<dbReference type="AlphaFoldDB" id="A0A8J5X9Q3"/>
<evidence type="ECO:0000256" key="1">
    <source>
        <dbReference type="ARBA" id="ARBA00022737"/>
    </source>
</evidence>
<protein>
    <recommendedName>
        <fullName evidence="5">PROP1-like PPR domain-containing protein</fullName>
    </recommendedName>
</protein>
<dbReference type="PANTHER" id="PTHR47938">
    <property type="entry name" value="RESPIRATORY COMPLEX I CHAPERONE (CIA84), PUTATIVE (AFU_ORTHOLOGUE AFUA_2G06020)-RELATED"/>
    <property type="match status" value="1"/>
</dbReference>
<dbReference type="Proteomes" id="UP000751190">
    <property type="component" value="Unassembled WGS sequence"/>
</dbReference>
<dbReference type="GO" id="GO:0003729">
    <property type="term" value="F:mRNA binding"/>
    <property type="evidence" value="ECO:0007669"/>
    <property type="project" value="TreeGrafter"/>
</dbReference>
<keyword evidence="7" id="KW-1185">Reference proteome</keyword>
<evidence type="ECO:0000256" key="4">
    <source>
        <dbReference type="SAM" id="SignalP"/>
    </source>
</evidence>
<feature type="signal peptide" evidence="4">
    <location>
        <begin position="1"/>
        <end position="22"/>
    </location>
</feature>
<dbReference type="PROSITE" id="PS51375">
    <property type="entry name" value="PPR"/>
    <property type="match status" value="7"/>
</dbReference>
<evidence type="ECO:0000256" key="2">
    <source>
        <dbReference type="PROSITE-ProRule" id="PRU00708"/>
    </source>
</evidence>
<dbReference type="Pfam" id="PF17177">
    <property type="entry name" value="PPR_long"/>
    <property type="match status" value="1"/>
</dbReference>
<comment type="caution">
    <text evidence="6">The sequence shown here is derived from an EMBL/GenBank/DDBJ whole genome shotgun (WGS) entry which is preliminary data.</text>
</comment>
<feature type="repeat" description="PPR" evidence="2">
    <location>
        <begin position="553"/>
        <end position="587"/>
    </location>
</feature>
<accession>A0A8J5X9Q3</accession>
<keyword evidence="1" id="KW-0677">Repeat</keyword>
<feature type="region of interest" description="Disordered" evidence="3">
    <location>
        <begin position="819"/>
        <end position="838"/>
    </location>
</feature>
<feature type="repeat" description="PPR" evidence="2">
    <location>
        <begin position="221"/>
        <end position="251"/>
    </location>
</feature>
<dbReference type="InterPro" id="IPR002885">
    <property type="entry name" value="PPR_rpt"/>
</dbReference>
<feature type="repeat" description="PPR" evidence="2">
    <location>
        <begin position="476"/>
        <end position="510"/>
    </location>
</feature>
<proteinExistence type="predicted"/>
<name>A0A8J5X9Q3_DIALT</name>
<dbReference type="InterPro" id="IPR011990">
    <property type="entry name" value="TPR-like_helical_dom_sf"/>
</dbReference>
<organism evidence="6 7">
    <name type="scientific">Diacronema lutheri</name>
    <name type="common">Unicellular marine alga</name>
    <name type="synonym">Monochrysis lutheri</name>
    <dbReference type="NCBI Taxonomy" id="2081491"/>
    <lineage>
        <taxon>Eukaryota</taxon>
        <taxon>Haptista</taxon>
        <taxon>Haptophyta</taxon>
        <taxon>Pavlovophyceae</taxon>
        <taxon>Pavlovales</taxon>
        <taxon>Pavlovaceae</taxon>
        <taxon>Diacronema</taxon>
    </lineage>
</organism>
<feature type="repeat" description="PPR" evidence="2">
    <location>
        <begin position="513"/>
        <end position="552"/>
    </location>
</feature>